<sequence>VKQLTKLNKELAYAVLVADVDGWTPVHACVMRGSKKLLKAMLQVGIPINCAMGQPEGLPGRCTLLHVAANRPDKKMLDYLLHHGADVNARDSDGNTALFYAKQSNKDSARLLISCGAIQDESSEVSHHQPQQHHQIGENTCRLLGSSSSLRKEHTPSRSSNDVYNKVPHPLQKGSSHRRSLLTTSAMASSGSKGSSSKSHFLTVPPAKLFSSSPCLHQGSSAGSGASSITSSTSSSDLTCNSNITHSKHSINNNNTTVTDLNKGELKSGSRSVNTSTESLRKQLDFNISQNNSD</sequence>
<feature type="repeat" description="ANK" evidence="3">
    <location>
        <begin position="21"/>
        <end position="49"/>
    </location>
</feature>
<proteinExistence type="predicted"/>
<evidence type="ECO:0000256" key="3">
    <source>
        <dbReference type="PROSITE-ProRule" id="PRU00023"/>
    </source>
</evidence>
<dbReference type="SMART" id="SM00248">
    <property type="entry name" value="ANK"/>
    <property type="match status" value="3"/>
</dbReference>
<evidence type="ECO:0000313" key="5">
    <source>
        <dbReference type="EMBL" id="CAG5123197.1"/>
    </source>
</evidence>
<feature type="repeat" description="ANK" evidence="3">
    <location>
        <begin position="60"/>
        <end position="92"/>
    </location>
</feature>
<gene>
    <name evidence="5" type="ORF">CUNI_LOCUS8755</name>
</gene>
<dbReference type="Proteomes" id="UP000678393">
    <property type="component" value="Unassembled WGS sequence"/>
</dbReference>
<feature type="compositionally biased region" description="Low complexity" evidence="4">
    <location>
        <begin position="219"/>
        <end position="236"/>
    </location>
</feature>
<organism evidence="5 6">
    <name type="scientific">Candidula unifasciata</name>
    <dbReference type="NCBI Taxonomy" id="100452"/>
    <lineage>
        <taxon>Eukaryota</taxon>
        <taxon>Metazoa</taxon>
        <taxon>Spiralia</taxon>
        <taxon>Lophotrochozoa</taxon>
        <taxon>Mollusca</taxon>
        <taxon>Gastropoda</taxon>
        <taxon>Heterobranchia</taxon>
        <taxon>Euthyneura</taxon>
        <taxon>Panpulmonata</taxon>
        <taxon>Eupulmonata</taxon>
        <taxon>Stylommatophora</taxon>
        <taxon>Helicina</taxon>
        <taxon>Helicoidea</taxon>
        <taxon>Geomitridae</taxon>
        <taxon>Candidula</taxon>
    </lineage>
</organism>
<dbReference type="AlphaFoldDB" id="A0A8S3Z147"/>
<dbReference type="InterPro" id="IPR036770">
    <property type="entry name" value="Ankyrin_rpt-contain_sf"/>
</dbReference>
<dbReference type="EMBL" id="CAJHNH020001464">
    <property type="protein sequence ID" value="CAG5123197.1"/>
    <property type="molecule type" value="Genomic_DNA"/>
</dbReference>
<feature type="region of interest" description="Disordered" evidence="4">
    <location>
        <begin position="216"/>
        <end position="294"/>
    </location>
</feature>
<reference evidence="5" key="1">
    <citation type="submission" date="2021-04" db="EMBL/GenBank/DDBJ databases">
        <authorList>
            <consortium name="Molecular Ecology Group"/>
        </authorList>
    </citation>
    <scope>NUCLEOTIDE SEQUENCE</scope>
</reference>
<dbReference type="InterPro" id="IPR002110">
    <property type="entry name" value="Ankyrin_rpt"/>
</dbReference>
<keyword evidence="1" id="KW-0677">Repeat</keyword>
<keyword evidence="2 3" id="KW-0040">ANK repeat</keyword>
<evidence type="ECO:0000313" key="6">
    <source>
        <dbReference type="Proteomes" id="UP000678393"/>
    </source>
</evidence>
<evidence type="ECO:0000256" key="4">
    <source>
        <dbReference type="SAM" id="MobiDB-lite"/>
    </source>
</evidence>
<accession>A0A8S3Z147</accession>
<dbReference type="SUPFAM" id="SSF48403">
    <property type="entry name" value="Ankyrin repeat"/>
    <property type="match status" value="1"/>
</dbReference>
<protein>
    <submittedName>
        <fullName evidence="5">Uncharacterized protein</fullName>
    </submittedName>
</protein>
<name>A0A8S3Z147_9EUPU</name>
<feature type="compositionally biased region" description="Low complexity" evidence="4">
    <location>
        <begin position="189"/>
        <end position="199"/>
    </location>
</feature>
<feature type="compositionally biased region" description="Polar residues" evidence="4">
    <location>
        <begin position="237"/>
        <end position="260"/>
    </location>
</feature>
<dbReference type="PRINTS" id="PR01415">
    <property type="entry name" value="ANKYRIN"/>
</dbReference>
<dbReference type="PANTHER" id="PTHR24198:SF165">
    <property type="entry name" value="ANKYRIN REPEAT-CONTAINING PROTEIN-RELATED"/>
    <property type="match status" value="1"/>
</dbReference>
<feature type="non-terminal residue" evidence="5">
    <location>
        <position position="1"/>
    </location>
</feature>
<dbReference type="OrthoDB" id="194358at2759"/>
<feature type="compositionally biased region" description="Polar residues" evidence="4">
    <location>
        <begin position="269"/>
        <end position="278"/>
    </location>
</feature>
<evidence type="ECO:0000256" key="2">
    <source>
        <dbReference type="ARBA" id="ARBA00023043"/>
    </source>
</evidence>
<feature type="region of interest" description="Disordered" evidence="4">
    <location>
        <begin position="146"/>
        <end position="200"/>
    </location>
</feature>
<dbReference type="PROSITE" id="PS50297">
    <property type="entry name" value="ANK_REP_REGION"/>
    <property type="match status" value="2"/>
</dbReference>
<keyword evidence="6" id="KW-1185">Reference proteome</keyword>
<dbReference type="Pfam" id="PF00023">
    <property type="entry name" value="Ank"/>
    <property type="match status" value="1"/>
</dbReference>
<dbReference type="Gene3D" id="1.25.40.20">
    <property type="entry name" value="Ankyrin repeat-containing domain"/>
    <property type="match status" value="1"/>
</dbReference>
<evidence type="ECO:0000256" key="1">
    <source>
        <dbReference type="ARBA" id="ARBA00022737"/>
    </source>
</evidence>
<dbReference type="Pfam" id="PF13637">
    <property type="entry name" value="Ank_4"/>
    <property type="match status" value="1"/>
</dbReference>
<dbReference type="PROSITE" id="PS50088">
    <property type="entry name" value="ANK_REPEAT"/>
    <property type="match status" value="2"/>
</dbReference>
<dbReference type="PANTHER" id="PTHR24198">
    <property type="entry name" value="ANKYRIN REPEAT AND PROTEIN KINASE DOMAIN-CONTAINING PROTEIN"/>
    <property type="match status" value="1"/>
</dbReference>
<comment type="caution">
    <text evidence="5">The sequence shown here is derived from an EMBL/GenBank/DDBJ whole genome shotgun (WGS) entry which is preliminary data.</text>
</comment>